<dbReference type="OrthoDB" id="1041092at2"/>
<dbReference type="InterPro" id="IPR031815">
    <property type="entry name" value="DUF5074"/>
</dbReference>
<keyword evidence="1" id="KW-0732">Signal</keyword>
<sequence>MKQIYFFLLTFLSLSIGTFAQSSWFNTAANYVGKDIVVDKAFACHDILGNNLYAIDSDGLYCYDLTTMEQTHNFGKVPEYSGWVSFVTADTDGTKVWLGYTTGGLTDDRIYSVDIGTGTWTHEATFPGNFDMECYNGNYYVSGLNTEGWDGVNDVNCISLLDLSGNNDHKKLIEVGGNSTGLAIDSEGSVFNAVYSPTGETSMYKWEGADIKAIIDAADNSYLTLTDGTELTLIAGNGPYDCDVDAAGHLIFNSNDFTSGSYVAVWDGNIGQAQNYNKIGTYGGSSFAWFGMLKATGDITADGKVYACNLGDPLAEVRLSKAPAIARPVNDILLPKNAPQTIINLSDYFTVKEGEIISYAVASEANEILLATTIDDSGENPQLNIDYVSGKTGIAQVTVTASSSGDASELTFIIELRDIDYSNGVFIVNEDWFGHSEGTVSYLASDDQFVYRAYRQQNEGKTLGTTTQFGCIYGNQFYFISKQGNRLVAADAANMQEQTTVAEFNQGNSADGRAFVGVSPEKGYISTSNGIYLFDIAQSKVGAIVEGTGGEVGIMVRAGAYVFAVKKSEVYIIDAATDRIEKTITGTTYGAVVQAFDGQVYIAAGTQLIKVNPYTLQEEVITMPEGIEIPSSFGFAWSANSFCASATENALYWAKPAGWSGSTEIYKYIIGDDNSLSMPFVTLEEGMELYGAGIRVHPSSNLLYATGMKSGWGHNSQYNTLYVFNGTDGAEVSRHPLDPYYWFTAMPVFPDAFLPEFNLADLTFTQGDNSQSIALTSIVSDVDNNDASILVSVVSNSDASVATATIEKGQLLVSPVGYGSASITLRANSNGNVVEESFDVTVSVSTDVEDTKANDISIYPVPFDNYIHINGSALGDASYSIVNLSGRVVQNGMLNAHVNRVNTSDLANGSYIIRVKSAVGVVTQKAVKQ</sequence>
<dbReference type="SUPFAM" id="SSF69304">
    <property type="entry name" value="Tricorn protease N-terminal domain"/>
    <property type="match status" value="1"/>
</dbReference>
<dbReference type="EMBL" id="FXTB01000001">
    <property type="protein sequence ID" value="SMO35026.1"/>
    <property type="molecule type" value="Genomic_DNA"/>
</dbReference>
<dbReference type="Pfam" id="PF18962">
    <property type="entry name" value="Por_Secre_tail"/>
    <property type="match status" value="1"/>
</dbReference>
<dbReference type="Proteomes" id="UP000319040">
    <property type="component" value="Unassembled WGS sequence"/>
</dbReference>
<dbReference type="InterPro" id="IPR026444">
    <property type="entry name" value="Secre_tail"/>
</dbReference>
<reference evidence="3 4" key="1">
    <citation type="submission" date="2017-05" db="EMBL/GenBank/DDBJ databases">
        <authorList>
            <person name="Varghese N."/>
            <person name="Submissions S."/>
        </authorList>
    </citation>
    <scope>NUCLEOTIDE SEQUENCE [LARGE SCALE GENOMIC DNA]</scope>
    <source>
        <strain evidence="3 4">DSM 27040</strain>
    </source>
</reference>
<dbReference type="SUPFAM" id="SSF50969">
    <property type="entry name" value="YVTN repeat-like/Quinoprotein amine dehydrogenase"/>
    <property type="match status" value="1"/>
</dbReference>
<feature type="chain" id="PRO_5021825381" evidence="1">
    <location>
        <begin position="21"/>
        <end position="929"/>
    </location>
</feature>
<accession>A0A521AJP1</accession>
<evidence type="ECO:0000259" key="2">
    <source>
        <dbReference type="Pfam" id="PF18962"/>
    </source>
</evidence>
<protein>
    <submittedName>
        <fullName evidence="3">Por secretion system C-terminal sorting domain-containing protein</fullName>
    </submittedName>
</protein>
<dbReference type="InterPro" id="IPR015943">
    <property type="entry name" value="WD40/YVTN_repeat-like_dom_sf"/>
</dbReference>
<feature type="signal peptide" evidence="1">
    <location>
        <begin position="1"/>
        <end position="20"/>
    </location>
</feature>
<dbReference type="Gene3D" id="2.130.10.10">
    <property type="entry name" value="YVTN repeat-like/Quinoprotein amine dehydrogenase"/>
    <property type="match status" value="1"/>
</dbReference>
<dbReference type="Pfam" id="PF16819">
    <property type="entry name" value="DUF5074"/>
    <property type="match status" value="1"/>
</dbReference>
<dbReference type="NCBIfam" id="TIGR04183">
    <property type="entry name" value="Por_Secre_tail"/>
    <property type="match status" value="1"/>
</dbReference>
<name>A0A521AJP1_SACCC</name>
<gene>
    <name evidence="3" type="ORF">SAMN06265379_101191</name>
</gene>
<evidence type="ECO:0000256" key="1">
    <source>
        <dbReference type="SAM" id="SignalP"/>
    </source>
</evidence>
<dbReference type="AlphaFoldDB" id="A0A521AJP1"/>
<dbReference type="RefSeq" id="WP_142531601.1">
    <property type="nucleotide sequence ID" value="NZ_FXTB01000001.1"/>
</dbReference>
<organism evidence="3 4">
    <name type="scientific">Saccharicrinis carchari</name>
    <dbReference type="NCBI Taxonomy" id="1168039"/>
    <lineage>
        <taxon>Bacteria</taxon>
        <taxon>Pseudomonadati</taxon>
        <taxon>Bacteroidota</taxon>
        <taxon>Bacteroidia</taxon>
        <taxon>Marinilabiliales</taxon>
        <taxon>Marinilabiliaceae</taxon>
        <taxon>Saccharicrinis</taxon>
    </lineage>
</organism>
<evidence type="ECO:0000313" key="3">
    <source>
        <dbReference type="EMBL" id="SMO35026.1"/>
    </source>
</evidence>
<keyword evidence="4" id="KW-1185">Reference proteome</keyword>
<feature type="domain" description="Secretion system C-terminal sorting" evidence="2">
    <location>
        <begin position="858"/>
        <end position="926"/>
    </location>
</feature>
<dbReference type="InterPro" id="IPR011044">
    <property type="entry name" value="Quino_amine_DH_bsu"/>
</dbReference>
<proteinExistence type="predicted"/>
<evidence type="ECO:0000313" key="4">
    <source>
        <dbReference type="Proteomes" id="UP000319040"/>
    </source>
</evidence>